<reference evidence="2 3" key="1">
    <citation type="submission" date="2017-09" db="EMBL/GenBank/DDBJ databases">
        <title>Depth-based differentiation of microbial function through sediment-hosted aquifers and enrichment of novel symbionts in the deep terrestrial subsurface.</title>
        <authorList>
            <person name="Probst A.J."/>
            <person name="Ladd B."/>
            <person name="Jarett J.K."/>
            <person name="Geller-Mcgrath D.E."/>
            <person name="Sieber C.M."/>
            <person name="Emerson J.B."/>
            <person name="Anantharaman K."/>
            <person name="Thomas B.C."/>
            <person name="Malmstrom R."/>
            <person name="Stieglmeier M."/>
            <person name="Klingl A."/>
            <person name="Woyke T."/>
            <person name="Ryan C.M."/>
            <person name="Banfield J.F."/>
        </authorList>
    </citation>
    <scope>NUCLEOTIDE SEQUENCE [LARGE SCALE GENOMIC DNA]</scope>
    <source>
        <strain evidence="2">CG11_big_fil_rev_8_21_14_0_20_39_10</strain>
    </source>
</reference>
<keyword evidence="1" id="KW-1133">Transmembrane helix</keyword>
<evidence type="ECO:0000313" key="2">
    <source>
        <dbReference type="EMBL" id="PIR13078.1"/>
    </source>
</evidence>
<comment type="caution">
    <text evidence="2">The sequence shown here is derived from an EMBL/GenBank/DDBJ whole genome shotgun (WGS) entry which is preliminary data.</text>
</comment>
<evidence type="ECO:0000313" key="3">
    <source>
        <dbReference type="Proteomes" id="UP000230869"/>
    </source>
</evidence>
<name>A0A2M6K8E6_9BACT</name>
<dbReference type="Proteomes" id="UP000230869">
    <property type="component" value="Unassembled WGS sequence"/>
</dbReference>
<keyword evidence="1" id="KW-0472">Membrane</keyword>
<evidence type="ECO:0000256" key="1">
    <source>
        <dbReference type="SAM" id="Phobius"/>
    </source>
</evidence>
<gene>
    <name evidence="2" type="ORF">COV49_03380</name>
</gene>
<feature type="transmembrane region" description="Helical" evidence="1">
    <location>
        <begin position="31"/>
        <end position="55"/>
    </location>
</feature>
<feature type="transmembrane region" description="Helical" evidence="1">
    <location>
        <begin position="67"/>
        <end position="87"/>
    </location>
</feature>
<keyword evidence="1" id="KW-0812">Transmembrane</keyword>
<sequence length="134" mass="15127">MIMATLVCWGLWAFVLWSVNPETTNWLGFSLFYLALFLSLAGTAAIIGFLVRFIFLKRQLAFRAVKIAFRQSFIFAFLITTSLVLLAYDLFTWLNLVLLVVGLSALEYFLISHGSFGIQPPASEAEEKETNIYG</sequence>
<proteinExistence type="predicted"/>
<dbReference type="EMBL" id="PCWW01000059">
    <property type="protein sequence ID" value="PIR13078.1"/>
    <property type="molecule type" value="Genomic_DNA"/>
</dbReference>
<organism evidence="2 3">
    <name type="scientific">Candidatus Falkowbacteria bacterium CG11_big_fil_rev_8_21_14_0_20_39_10</name>
    <dbReference type="NCBI Taxonomy" id="1974570"/>
    <lineage>
        <taxon>Bacteria</taxon>
        <taxon>Candidatus Falkowiibacteriota</taxon>
    </lineage>
</organism>
<accession>A0A2M6K8E6</accession>
<protein>
    <submittedName>
        <fullName evidence="2">Uncharacterized protein</fullName>
    </submittedName>
</protein>
<dbReference type="AlphaFoldDB" id="A0A2M6K8E6"/>